<dbReference type="EMBL" id="CP034206">
    <property type="protein sequence ID" value="QBZ57857.1"/>
    <property type="molecule type" value="Genomic_DNA"/>
</dbReference>
<feature type="region of interest" description="Disordered" evidence="1">
    <location>
        <begin position="1"/>
        <end position="22"/>
    </location>
</feature>
<name>A0A4P7N5M1_PYROR</name>
<proteinExistence type="predicted"/>
<gene>
    <name evidence="2" type="ORF">PoMZ_02794</name>
</gene>
<evidence type="ECO:0000313" key="2">
    <source>
        <dbReference type="EMBL" id="QBZ57857.1"/>
    </source>
</evidence>
<organism evidence="2 3">
    <name type="scientific">Pyricularia oryzae</name>
    <name type="common">Rice blast fungus</name>
    <name type="synonym">Magnaporthe oryzae</name>
    <dbReference type="NCBI Taxonomy" id="318829"/>
    <lineage>
        <taxon>Eukaryota</taxon>
        <taxon>Fungi</taxon>
        <taxon>Dikarya</taxon>
        <taxon>Ascomycota</taxon>
        <taxon>Pezizomycotina</taxon>
        <taxon>Sordariomycetes</taxon>
        <taxon>Sordariomycetidae</taxon>
        <taxon>Magnaporthales</taxon>
        <taxon>Pyriculariaceae</taxon>
        <taxon>Pyricularia</taxon>
    </lineage>
</organism>
<sequence length="62" mass="6887">MELSWQRLGDPTQPYPPTNERNKLTSDIKVGLILSPVVMSRIIRRANDSGHSSFASDVCLTS</sequence>
<accession>A0A4P7N5M1</accession>
<evidence type="ECO:0000256" key="1">
    <source>
        <dbReference type="SAM" id="MobiDB-lite"/>
    </source>
</evidence>
<evidence type="ECO:0000313" key="3">
    <source>
        <dbReference type="Proteomes" id="UP000294847"/>
    </source>
</evidence>
<reference evidence="2 3" key="1">
    <citation type="journal article" date="2019" name="Mol. Biol. Evol.">
        <title>Blast fungal genomes show frequent chromosomal changes, gene gains and losses, and effector gene turnover.</title>
        <authorList>
            <person name="Gomez Luciano L.B."/>
            <person name="Jason Tsai I."/>
            <person name="Chuma I."/>
            <person name="Tosa Y."/>
            <person name="Chen Y.H."/>
            <person name="Li J.Y."/>
            <person name="Li M.Y."/>
            <person name="Jade Lu M.Y."/>
            <person name="Nakayashiki H."/>
            <person name="Li W.H."/>
        </authorList>
    </citation>
    <scope>NUCLEOTIDE SEQUENCE [LARGE SCALE GENOMIC DNA]</scope>
    <source>
        <strain evidence="2">MZ5-1-6</strain>
    </source>
</reference>
<dbReference type="Proteomes" id="UP000294847">
    <property type="component" value="Chromosome 3"/>
</dbReference>
<dbReference type="AlphaFoldDB" id="A0A4P7N5M1"/>
<protein>
    <submittedName>
        <fullName evidence="2">Uncharacterized protein</fullName>
    </submittedName>
</protein>